<evidence type="ECO:0000259" key="1">
    <source>
        <dbReference type="PROSITE" id="PS51112"/>
    </source>
</evidence>
<dbReference type="Gene3D" id="3.30.700.20">
    <property type="entry name" value="Hypothetical protein ph0010, domain 1"/>
    <property type="match status" value="1"/>
</dbReference>
<evidence type="ECO:0000313" key="3">
    <source>
        <dbReference type="Proteomes" id="UP000076004"/>
    </source>
</evidence>
<dbReference type="GeneID" id="29777975"/>
<dbReference type="Proteomes" id="UP000076004">
    <property type="component" value="Unassembled WGS sequence"/>
</dbReference>
<dbReference type="EMBL" id="LVLB01000014">
    <property type="protein sequence ID" value="KYN97124.1"/>
    <property type="molecule type" value="Genomic_DNA"/>
</dbReference>
<dbReference type="AlphaFoldDB" id="A0A151LDR6"/>
<proteinExistence type="predicted"/>
<evidence type="ECO:0000313" key="2">
    <source>
        <dbReference type="EMBL" id="KYN97124.1"/>
    </source>
</evidence>
<reference evidence="2 3" key="1">
    <citation type="journal article" date="2016" name="Nat. Commun.">
        <title>Genomes of cryptic chimpanzee Plasmodium species reveal key evolutionary events leading to human malaria.</title>
        <authorList>
            <person name="Sundararaman S.A."/>
            <person name="Plenderleith L.J."/>
            <person name="Liu W."/>
            <person name="Loy D.E."/>
            <person name="Learn G.H."/>
            <person name="Li Y."/>
            <person name="Shaw K.S."/>
            <person name="Ayouba A."/>
            <person name="Peeters M."/>
            <person name="Speede S."/>
            <person name="Shaw G.M."/>
            <person name="Bushman F.D."/>
            <person name="Brisson D."/>
            <person name="Rayner J.C."/>
            <person name="Sharp P.M."/>
            <person name="Hahn B.H."/>
        </authorList>
    </citation>
    <scope>NUCLEOTIDE SEQUENCE [LARGE SCALE GENOMIC DNA]</scope>
    <source>
        <strain evidence="2 3">SY75</strain>
    </source>
</reference>
<dbReference type="PANTHER" id="PTHR13016">
    <property type="entry name" value="AMMECR1 HOMOLOG"/>
    <property type="match status" value="1"/>
</dbReference>
<dbReference type="VEuPathDB" id="PlasmoDB:PGSY75_1333400"/>
<dbReference type="RefSeq" id="XP_018640129.1">
    <property type="nucleotide sequence ID" value="XM_018787387.1"/>
</dbReference>
<dbReference type="InterPro" id="IPR027485">
    <property type="entry name" value="AMMECR1_N"/>
</dbReference>
<sequence length="238" mass="28080">MNESLNSSADRSMINENMENVVDELIRRKDEICSWCFDILYYELKNEKYNYVPPLLLDLHKEGFKIPIFIKWMKLNDIKDMGSYDYDAYELKGCIGCLADVDILEISYYALQSSLHDTRFLPVTLKELPFLIVSITYLFNFEECKHVYDWVIGKHGIKINFTLNKKKYSATFLPEVAIQHNFNHETTVKKLIRKTNYRGEINQELLNIIQVERYQGISCSLTYQDYQKFKSSQNNTKG</sequence>
<dbReference type="VEuPathDB" id="PlasmoDB:PGABG01_1331500"/>
<feature type="domain" description="AMMECR1" evidence="1">
    <location>
        <begin position="21"/>
        <end position="230"/>
    </location>
</feature>
<dbReference type="InterPro" id="IPR023473">
    <property type="entry name" value="AMMECR1"/>
</dbReference>
<gene>
    <name evidence="2" type="ORF">PGSY75_1333400</name>
</gene>
<protein>
    <recommendedName>
        <fullName evidence="1">AMMECR1 domain-containing protein</fullName>
    </recommendedName>
</protein>
<comment type="caution">
    <text evidence="2">The sequence shown here is derived from an EMBL/GenBank/DDBJ whole genome shotgun (WGS) entry which is preliminary data.</text>
</comment>
<name>A0A151LDR6_9APIC</name>
<dbReference type="Pfam" id="PF01871">
    <property type="entry name" value="AMMECR1"/>
    <property type="match status" value="1"/>
</dbReference>
<dbReference type="SUPFAM" id="SSF143447">
    <property type="entry name" value="AMMECR1-like"/>
    <property type="match status" value="1"/>
</dbReference>
<dbReference type="KEGG" id="pgab:PGSY75_1333400"/>
<dbReference type="InterPro" id="IPR036071">
    <property type="entry name" value="AMMECR1_dom_sf"/>
</dbReference>
<accession>A0A151LDR6</accession>
<organism evidence="2 3">
    <name type="scientific">Plasmodium gaboni</name>
    <dbReference type="NCBI Taxonomy" id="647221"/>
    <lineage>
        <taxon>Eukaryota</taxon>
        <taxon>Sar</taxon>
        <taxon>Alveolata</taxon>
        <taxon>Apicomplexa</taxon>
        <taxon>Aconoidasida</taxon>
        <taxon>Haemosporida</taxon>
        <taxon>Plasmodiidae</taxon>
        <taxon>Plasmodium</taxon>
        <taxon>Plasmodium (Laverania)</taxon>
    </lineage>
</organism>
<dbReference type="PANTHER" id="PTHR13016:SF0">
    <property type="entry name" value="AMME SYNDROME CANDIDATE GENE 1 PROTEIN"/>
    <property type="match status" value="1"/>
</dbReference>
<dbReference type="PROSITE" id="PS51112">
    <property type="entry name" value="AMMECR1"/>
    <property type="match status" value="1"/>
</dbReference>
<dbReference type="InterPro" id="IPR002733">
    <property type="entry name" value="AMMECR1_domain"/>
</dbReference>